<accession>A0A4Y2H7Z3</accession>
<sequence>MLNLFSKCLQNQEKGQFQFVGTVLKSSSVDSLVFDVRTFTNISPERSSRPNALTAKEIFAFSRRDVSHSGVIPALPWHPDSSEERSPRQQSETEVGVVIANTGHCLTPPEGSTSSHRSGCFLNPTKLLCTPGKRKPAYLSGGFLLSTISSCPPPDG</sequence>
<protein>
    <submittedName>
        <fullName evidence="2">Uncharacterized protein</fullName>
    </submittedName>
</protein>
<evidence type="ECO:0000313" key="3">
    <source>
        <dbReference type="Proteomes" id="UP000499080"/>
    </source>
</evidence>
<feature type="region of interest" description="Disordered" evidence="1">
    <location>
        <begin position="70"/>
        <end position="93"/>
    </location>
</feature>
<evidence type="ECO:0000256" key="1">
    <source>
        <dbReference type="SAM" id="MobiDB-lite"/>
    </source>
</evidence>
<dbReference type="AlphaFoldDB" id="A0A4Y2H7Z3"/>
<organism evidence="2 3">
    <name type="scientific">Araneus ventricosus</name>
    <name type="common">Orbweaver spider</name>
    <name type="synonym">Epeira ventricosa</name>
    <dbReference type="NCBI Taxonomy" id="182803"/>
    <lineage>
        <taxon>Eukaryota</taxon>
        <taxon>Metazoa</taxon>
        <taxon>Ecdysozoa</taxon>
        <taxon>Arthropoda</taxon>
        <taxon>Chelicerata</taxon>
        <taxon>Arachnida</taxon>
        <taxon>Araneae</taxon>
        <taxon>Araneomorphae</taxon>
        <taxon>Entelegynae</taxon>
        <taxon>Araneoidea</taxon>
        <taxon>Araneidae</taxon>
        <taxon>Araneus</taxon>
    </lineage>
</organism>
<dbReference type="EMBL" id="BGPR01257763">
    <property type="protein sequence ID" value="GBM62230.1"/>
    <property type="molecule type" value="Genomic_DNA"/>
</dbReference>
<keyword evidence="3" id="KW-1185">Reference proteome</keyword>
<evidence type="ECO:0000313" key="2">
    <source>
        <dbReference type="EMBL" id="GBM62230.1"/>
    </source>
</evidence>
<comment type="caution">
    <text evidence="2">The sequence shown here is derived from an EMBL/GenBank/DDBJ whole genome shotgun (WGS) entry which is preliminary data.</text>
</comment>
<reference evidence="2 3" key="1">
    <citation type="journal article" date="2019" name="Sci. Rep.">
        <title>Orb-weaving spider Araneus ventricosus genome elucidates the spidroin gene catalogue.</title>
        <authorList>
            <person name="Kono N."/>
            <person name="Nakamura H."/>
            <person name="Ohtoshi R."/>
            <person name="Moran D.A.P."/>
            <person name="Shinohara A."/>
            <person name="Yoshida Y."/>
            <person name="Fujiwara M."/>
            <person name="Mori M."/>
            <person name="Tomita M."/>
            <person name="Arakawa K."/>
        </authorList>
    </citation>
    <scope>NUCLEOTIDE SEQUENCE [LARGE SCALE GENOMIC DNA]</scope>
</reference>
<name>A0A4Y2H7Z3_ARAVE</name>
<proteinExistence type="predicted"/>
<dbReference type="Proteomes" id="UP000499080">
    <property type="component" value="Unassembled WGS sequence"/>
</dbReference>
<gene>
    <name evidence="2" type="ORF">AVEN_216366_1</name>
</gene>